<feature type="region of interest" description="Disordered" evidence="1">
    <location>
        <begin position="1"/>
        <end position="39"/>
    </location>
</feature>
<feature type="compositionally biased region" description="Polar residues" evidence="1">
    <location>
        <begin position="456"/>
        <end position="471"/>
    </location>
</feature>
<feature type="compositionally biased region" description="Acidic residues" evidence="1">
    <location>
        <begin position="472"/>
        <end position="506"/>
    </location>
</feature>
<accession>A0AAW0DEF7</accession>
<sequence length="525" mass="55724">MSTTTITAPPPTNRTKIRFAPLPDPRRSVLLGDDGVEHPIEADDRIPASVSLAIVGAQPPSVPSPQIFNSIPLPPSPLIQPQPEASTSTSPCILSTSSSSGSTSSSGKHWSKSLLTPFLSHKKHHKKSSSPSPDSASGSSYASSSSSTPNSIHSLTPTQSPLCDISLSRPATNDGSGWGAALSRWTSGGSMASTSNPGKGYGFGAPLTRTQSTQSWKKSKGRRPSSSSSMDARASGLLSSLHSDKPKPGKGTRLLNGRVYGAKRGAHANANANPFATISSTYPDPEFVEWGYGGTGSVKHQKDGVGGRVWGRLAKEGSVFDDDAENTGRGRQPTSPSRAAAEDDDGSGMGWVKRRREQREREAREKAEKEAKEKEEAEKEKEQEQQEEDLTASVSTMDTSTTLATTETGETTPPESPVEVVEEDKPAPAPVPSLPTPTLTAPPTPTRQTSAEDHVTTSFLPASSEPVQQVEETQEEEEDEDDEEDESGSNEDEDEGDEGDSEESDEEVRKTSLGAGVEVVSRHRA</sequence>
<evidence type="ECO:0000256" key="1">
    <source>
        <dbReference type="SAM" id="MobiDB-lite"/>
    </source>
</evidence>
<feature type="compositionally biased region" description="Low complexity" evidence="1">
    <location>
        <begin position="395"/>
        <end position="419"/>
    </location>
</feature>
<organism evidence="2 3">
    <name type="scientific">Paramarasmius palmivorus</name>
    <dbReference type="NCBI Taxonomy" id="297713"/>
    <lineage>
        <taxon>Eukaryota</taxon>
        <taxon>Fungi</taxon>
        <taxon>Dikarya</taxon>
        <taxon>Basidiomycota</taxon>
        <taxon>Agaricomycotina</taxon>
        <taxon>Agaricomycetes</taxon>
        <taxon>Agaricomycetidae</taxon>
        <taxon>Agaricales</taxon>
        <taxon>Marasmiineae</taxon>
        <taxon>Marasmiaceae</taxon>
        <taxon>Paramarasmius</taxon>
    </lineage>
</organism>
<gene>
    <name evidence="2" type="ORF">VNI00_006040</name>
</gene>
<comment type="caution">
    <text evidence="2">The sequence shown here is derived from an EMBL/GenBank/DDBJ whole genome shotgun (WGS) entry which is preliminary data.</text>
</comment>
<feature type="compositionally biased region" description="Pro residues" evidence="1">
    <location>
        <begin position="427"/>
        <end position="445"/>
    </location>
</feature>
<feature type="region of interest" description="Disordered" evidence="1">
    <location>
        <begin position="316"/>
        <end position="525"/>
    </location>
</feature>
<feature type="compositionally biased region" description="Low complexity" evidence="1">
    <location>
        <begin position="129"/>
        <end position="154"/>
    </location>
</feature>
<feature type="compositionally biased region" description="Basic and acidic residues" evidence="1">
    <location>
        <begin position="357"/>
        <end position="384"/>
    </location>
</feature>
<evidence type="ECO:0000313" key="2">
    <source>
        <dbReference type="EMBL" id="KAK7049436.1"/>
    </source>
</evidence>
<evidence type="ECO:0000313" key="3">
    <source>
        <dbReference type="Proteomes" id="UP001383192"/>
    </source>
</evidence>
<feature type="region of interest" description="Disordered" evidence="1">
    <location>
        <begin position="57"/>
        <end position="258"/>
    </location>
</feature>
<feature type="compositionally biased region" description="Low complexity" evidence="1">
    <location>
        <begin position="81"/>
        <end position="108"/>
    </location>
</feature>
<dbReference type="EMBL" id="JAYKXP010000017">
    <property type="protein sequence ID" value="KAK7049436.1"/>
    <property type="molecule type" value="Genomic_DNA"/>
</dbReference>
<protein>
    <submittedName>
        <fullName evidence="2">Uncharacterized protein</fullName>
    </submittedName>
</protein>
<name>A0AAW0DEF7_9AGAR</name>
<reference evidence="2 3" key="1">
    <citation type="submission" date="2024-01" db="EMBL/GenBank/DDBJ databases">
        <title>A draft genome for a cacao thread blight-causing isolate of Paramarasmius palmivorus.</title>
        <authorList>
            <person name="Baruah I.K."/>
            <person name="Bukari Y."/>
            <person name="Amoako-Attah I."/>
            <person name="Meinhardt L.W."/>
            <person name="Bailey B.A."/>
            <person name="Cohen S.P."/>
        </authorList>
    </citation>
    <scope>NUCLEOTIDE SEQUENCE [LARGE SCALE GENOMIC DNA]</scope>
    <source>
        <strain evidence="2 3">GH-12</strain>
    </source>
</reference>
<feature type="compositionally biased region" description="Low complexity" evidence="1">
    <location>
        <begin position="224"/>
        <end position="235"/>
    </location>
</feature>
<feature type="compositionally biased region" description="Polar residues" evidence="1">
    <location>
        <begin position="184"/>
        <end position="197"/>
    </location>
</feature>
<proteinExistence type="predicted"/>
<dbReference type="AlphaFoldDB" id="A0AAW0DEF7"/>
<dbReference type="Proteomes" id="UP001383192">
    <property type="component" value="Unassembled WGS sequence"/>
</dbReference>
<keyword evidence="3" id="KW-1185">Reference proteome</keyword>